<proteinExistence type="predicted"/>
<protein>
    <submittedName>
        <fullName evidence="3">Uncharacterized protein</fullName>
    </submittedName>
</protein>
<dbReference type="EMBL" id="CAJVRM010000095">
    <property type="protein sequence ID" value="CAG8974191.1"/>
    <property type="molecule type" value="Genomic_DNA"/>
</dbReference>
<dbReference type="AlphaFoldDB" id="A0A9N9Q5B4"/>
<feature type="transmembrane region" description="Helical" evidence="2">
    <location>
        <begin position="106"/>
        <end position="124"/>
    </location>
</feature>
<sequence length="127" mass="14959">MCAPLREKNFQQRHKALISQLEEEIQQAIEAEVARREIARHERARRDEEEREREEQDERARAHAELVRELEREGERRDRRHSLVVVLACLVIFLHDREWFGLGAVFWAGLAGLVGGAFWVLVGFEVF</sequence>
<feature type="region of interest" description="Disordered" evidence="1">
    <location>
        <begin position="42"/>
        <end position="61"/>
    </location>
</feature>
<evidence type="ECO:0000256" key="1">
    <source>
        <dbReference type="SAM" id="MobiDB-lite"/>
    </source>
</evidence>
<dbReference type="Proteomes" id="UP000701801">
    <property type="component" value="Unassembled WGS sequence"/>
</dbReference>
<reference evidence="3" key="1">
    <citation type="submission" date="2021-07" db="EMBL/GenBank/DDBJ databases">
        <authorList>
            <person name="Durling M."/>
        </authorList>
    </citation>
    <scope>NUCLEOTIDE SEQUENCE</scope>
</reference>
<name>A0A9N9Q5B4_9HELO</name>
<organism evidence="3 4">
    <name type="scientific">Hymenoscyphus albidus</name>
    <dbReference type="NCBI Taxonomy" id="595503"/>
    <lineage>
        <taxon>Eukaryota</taxon>
        <taxon>Fungi</taxon>
        <taxon>Dikarya</taxon>
        <taxon>Ascomycota</taxon>
        <taxon>Pezizomycotina</taxon>
        <taxon>Leotiomycetes</taxon>
        <taxon>Helotiales</taxon>
        <taxon>Helotiaceae</taxon>
        <taxon>Hymenoscyphus</taxon>
    </lineage>
</organism>
<keyword evidence="4" id="KW-1185">Reference proteome</keyword>
<evidence type="ECO:0000313" key="4">
    <source>
        <dbReference type="Proteomes" id="UP000701801"/>
    </source>
</evidence>
<comment type="caution">
    <text evidence="3">The sequence shown here is derived from an EMBL/GenBank/DDBJ whole genome shotgun (WGS) entry which is preliminary data.</text>
</comment>
<accession>A0A9N9Q5B4</accession>
<gene>
    <name evidence="3" type="ORF">HYALB_00007354</name>
</gene>
<keyword evidence="2" id="KW-0472">Membrane</keyword>
<keyword evidence="2" id="KW-0812">Transmembrane</keyword>
<evidence type="ECO:0000256" key="2">
    <source>
        <dbReference type="SAM" id="Phobius"/>
    </source>
</evidence>
<evidence type="ECO:0000313" key="3">
    <source>
        <dbReference type="EMBL" id="CAG8974191.1"/>
    </source>
</evidence>
<keyword evidence="2" id="KW-1133">Transmembrane helix</keyword>